<dbReference type="Proteomes" id="UP000284841">
    <property type="component" value="Unassembled WGS sequence"/>
</dbReference>
<dbReference type="SMART" id="SM00966">
    <property type="entry name" value="SpoVT_AbrB"/>
    <property type="match status" value="1"/>
</dbReference>
<dbReference type="SUPFAM" id="SSF47413">
    <property type="entry name" value="lambda repressor-like DNA-binding domains"/>
    <property type="match status" value="1"/>
</dbReference>
<dbReference type="STRING" id="1776384.GCA_900086585_02200"/>
<dbReference type="AlphaFoldDB" id="A0A415E4V6"/>
<keyword evidence="4" id="KW-1185">Reference proteome</keyword>
<gene>
    <name evidence="3" type="ORF">DW099_09935</name>
</gene>
<dbReference type="PANTHER" id="PTHR46558">
    <property type="entry name" value="TRACRIPTIONAL REGULATORY PROTEIN-RELATED-RELATED"/>
    <property type="match status" value="1"/>
</dbReference>
<dbReference type="InterPro" id="IPR007159">
    <property type="entry name" value="SpoVT-AbrB_dom"/>
</dbReference>
<dbReference type="NCBIfam" id="TIGR01439">
    <property type="entry name" value="lp_hng_hel_AbrB"/>
    <property type="match status" value="1"/>
</dbReference>
<dbReference type="SUPFAM" id="SSF89447">
    <property type="entry name" value="AbrB/MazE/MraZ-like"/>
    <property type="match status" value="1"/>
</dbReference>
<dbReference type="SMART" id="SM00530">
    <property type="entry name" value="HTH_XRE"/>
    <property type="match status" value="1"/>
</dbReference>
<dbReference type="PANTHER" id="PTHR46558:SF13">
    <property type="entry name" value="HTH-TYPE TRANSCRIPTIONAL REGULATOR IMMR"/>
    <property type="match status" value="1"/>
</dbReference>
<feature type="domain" description="HTH cro/C1-type" evidence="2">
    <location>
        <begin position="6"/>
        <end position="60"/>
    </location>
</feature>
<protein>
    <submittedName>
        <fullName evidence="3">Helix-turn-helix domain-containing protein</fullName>
    </submittedName>
</protein>
<keyword evidence="1" id="KW-0238">DNA-binding</keyword>
<comment type="caution">
    <text evidence="3">The sequence shown here is derived from an EMBL/GenBank/DDBJ whole genome shotgun (WGS) entry which is preliminary data.</text>
</comment>
<dbReference type="RefSeq" id="WP_067537942.1">
    <property type="nucleotide sequence ID" value="NZ_AP025567.1"/>
</dbReference>
<dbReference type="CDD" id="cd00093">
    <property type="entry name" value="HTH_XRE"/>
    <property type="match status" value="1"/>
</dbReference>
<evidence type="ECO:0000313" key="3">
    <source>
        <dbReference type="EMBL" id="RHJ88686.1"/>
    </source>
</evidence>
<dbReference type="EMBL" id="QRMS01000002">
    <property type="protein sequence ID" value="RHJ88686.1"/>
    <property type="molecule type" value="Genomic_DNA"/>
</dbReference>
<dbReference type="GeneID" id="97114042"/>
<name>A0A415E4V6_9FIRM</name>
<dbReference type="Pfam" id="PF01381">
    <property type="entry name" value="HTH_3"/>
    <property type="match status" value="1"/>
</dbReference>
<sequence>MISANLTYLRKYYKYSQEYLAEKIGVSRQAVAKWESGETVPDLENCIALASLYNVTLDNLVHYNSERADLPIAPKGKHAFGTVTVGDRGQIVIPKKARDIFDIKTGDSLMVLGDEEQGIAIVKTDIFLSVIRDMMSKGEK</sequence>
<dbReference type="OrthoDB" id="9812495at2"/>
<dbReference type="InterPro" id="IPR010982">
    <property type="entry name" value="Lambda_DNA-bd_dom_sf"/>
</dbReference>
<dbReference type="InterPro" id="IPR037914">
    <property type="entry name" value="SpoVT-AbrB_sf"/>
</dbReference>
<dbReference type="InterPro" id="IPR001387">
    <property type="entry name" value="Cro/C1-type_HTH"/>
</dbReference>
<proteinExistence type="predicted"/>
<evidence type="ECO:0000259" key="2">
    <source>
        <dbReference type="PROSITE" id="PS50943"/>
    </source>
</evidence>
<evidence type="ECO:0000313" key="4">
    <source>
        <dbReference type="Proteomes" id="UP000284841"/>
    </source>
</evidence>
<dbReference type="PROSITE" id="PS50943">
    <property type="entry name" value="HTH_CROC1"/>
    <property type="match status" value="1"/>
</dbReference>
<evidence type="ECO:0000256" key="1">
    <source>
        <dbReference type="ARBA" id="ARBA00023125"/>
    </source>
</evidence>
<dbReference type="Gene3D" id="2.10.260.10">
    <property type="match status" value="1"/>
</dbReference>
<dbReference type="GO" id="GO:0003677">
    <property type="term" value="F:DNA binding"/>
    <property type="evidence" value="ECO:0007669"/>
    <property type="project" value="UniProtKB-KW"/>
</dbReference>
<dbReference type="Pfam" id="PF04014">
    <property type="entry name" value="MazE_antitoxin"/>
    <property type="match status" value="1"/>
</dbReference>
<organism evidence="3 4">
    <name type="scientific">Emergencia timonensis</name>
    <dbReference type="NCBI Taxonomy" id="1776384"/>
    <lineage>
        <taxon>Bacteria</taxon>
        <taxon>Bacillati</taxon>
        <taxon>Bacillota</taxon>
        <taxon>Clostridia</taxon>
        <taxon>Peptostreptococcales</taxon>
        <taxon>Anaerovoracaceae</taxon>
        <taxon>Emergencia</taxon>
    </lineage>
</organism>
<dbReference type="Gene3D" id="1.10.260.40">
    <property type="entry name" value="lambda repressor-like DNA-binding domains"/>
    <property type="match status" value="1"/>
</dbReference>
<accession>A0A415E4V6</accession>
<reference evidence="3 4" key="1">
    <citation type="submission" date="2018-08" db="EMBL/GenBank/DDBJ databases">
        <title>A genome reference for cultivated species of the human gut microbiota.</title>
        <authorList>
            <person name="Zou Y."/>
            <person name="Xue W."/>
            <person name="Luo G."/>
        </authorList>
    </citation>
    <scope>NUCLEOTIDE SEQUENCE [LARGE SCALE GENOMIC DNA]</scope>
    <source>
        <strain evidence="3 4">AM07-24</strain>
    </source>
</reference>